<dbReference type="CDD" id="cd00590">
    <property type="entry name" value="RRM_SF"/>
    <property type="match status" value="1"/>
</dbReference>
<evidence type="ECO:0000259" key="3">
    <source>
        <dbReference type="PROSITE" id="PS50102"/>
    </source>
</evidence>
<feature type="domain" description="RRM" evidence="3">
    <location>
        <begin position="7"/>
        <end position="86"/>
    </location>
</feature>
<keyword evidence="1" id="KW-0677">Repeat</keyword>
<comment type="caution">
    <text evidence="4">The sequence shown here is derived from an EMBL/GenBank/DDBJ whole genome shotgun (WGS) entry which is preliminary data.</text>
</comment>
<dbReference type="GO" id="GO:0003723">
    <property type="term" value="F:RNA binding"/>
    <property type="evidence" value="ECO:0007669"/>
    <property type="project" value="UniProtKB-KW"/>
</dbReference>
<dbReference type="SMART" id="SM00360">
    <property type="entry name" value="RRM"/>
    <property type="match status" value="1"/>
</dbReference>
<dbReference type="Proteomes" id="UP000229526">
    <property type="component" value="Unassembled WGS sequence"/>
</dbReference>
<dbReference type="EMBL" id="PFBD01000020">
    <property type="protein sequence ID" value="PIR87039.1"/>
    <property type="molecule type" value="Genomic_DNA"/>
</dbReference>
<organism evidence="4 5">
    <name type="scientific">Candidatus Harrisonbacteria bacterium CG10_big_fil_rev_8_21_14_0_10_49_15</name>
    <dbReference type="NCBI Taxonomy" id="1974587"/>
    <lineage>
        <taxon>Bacteria</taxon>
        <taxon>Candidatus Harrisoniibacteriota</taxon>
    </lineage>
</organism>
<keyword evidence="2" id="KW-0694">RNA-binding</keyword>
<dbReference type="SUPFAM" id="SSF54928">
    <property type="entry name" value="RNA-binding domain, RBD"/>
    <property type="match status" value="1"/>
</dbReference>
<evidence type="ECO:0000256" key="1">
    <source>
        <dbReference type="ARBA" id="ARBA00022737"/>
    </source>
</evidence>
<gene>
    <name evidence="4" type="ORF">COU11_02300</name>
</gene>
<evidence type="ECO:0000256" key="2">
    <source>
        <dbReference type="ARBA" id="ARBA00022884"/>
    </source>
</evidence>
<dbReference type="PANTHER" id="PTHR23236:SF119">
    <property type="entry name" value="NUCLEAR RNA-BINDING PROTEIN SART-3"/>
    <property type="match status" value="1"/>
</dbReference>
<dbReference type="Gene3D" id="3.30.70.330">
    <property type="match status" value="1"/>
</dbReference>
<dbReference type="InterPro" id="IPR012677">
    <property type="entry name" value="Nucleotide-bd_a/b_plait_sf"/>
</dbReference>
<dbReference type="PROSITE" id="PS50102">
    <property type="entry name" value="RRM"/>
    <property type="match status" value="1"/>
</dbReference>
<dbReference type="InterPro" id="IPR035979">
    <property type="entry name" value="RBD_domain_sf"/>
</dbReference>
<accession>A0A2H0UKV0</accession>
<dbReference type="AlphaFoldDB" id="A0A2H0UKV0"/>
<dbReference type="Pfam" id="PF00076">
    <property type="entry name" value="RRM_1"/>
    <property type="match status" value="1"/>
</dbReference>
<evidence type="ECO:0000313" key="5">
    <source>
        <dbReference type="Proteomes" id="UP000229526"/>
    </source>
</evidence>
<sequence length="96" mass="10686">MDGENKKRLFVGNLPFTSTEDDLRSHFAVAGTVKDAHIVLDKFRGNRPKGIAFVEFETEEEAQRAIEMLDGKELGGRPLKVDVSRPAASRPVGDRF</sequence>
<evidence type="ECO:0000313" key="4">
    <source>
        <dbReference type="EMBL" id="PIR87039.1"/>
    </source>
</evidence>
<reference evidence="5" key="1">
    <citation type="submission" date="2017-09" db="EMBL/GenBank/DDBJ databases">
        <title>Depth-based differentiation of microbial function through sediment-hosted aquifers and enrichment of novel symbionts in the deep terrestrial subsurface.</title>
        <authorList>
            <person name="Probst A.J."/>
            <person name="Ladd B."/>
            <person name="Jarett J.K."/>
            <person name="Geller-Mcgrath D.E."/>
            <person name="Sieber C.M.K."/>
            <person name="Emerson J.B."/>
            <person name="Anantharaman K."/>
            <person name="Thomas B.C."/>
            <person name="Malmstrom R."/>
            <person name="Stieglmeier M."/>
            <person name="Klingl A."/>
            <person name="Woyke T."/>
            <person name="Ryan C.M."/>
            <person name="Banfield J.F."/>
        </authorList>
    </citation>
    <scope>NUCLEOTIDE SEQUENCE [LARGE SCALE GENOMIC DNA]</scope>
</reference>
<dbReference type="PANTHER" id="PTHR23236">
    <property type="entry name" value="EUKARYOTIC TRANSLATION INITIATION FACTOR 4B/4H"/>
    <property type="match status" value="1"/>
</dbReference>
<proteinExistence type="predicted"/>
<protein>
    <submittedName>
        <fullName evidence="4">RNA-binding protein</fullName>
    </submittedName>
</protein>
<name>A0A2H0UKV0_9BACT</name>
<dbReference type="InterPro" id="IPR000504">
    <property type="entry name" value="RRM_dom"/>
</dbReference>